<dbReference type="InterPro" id="IPR014987">
    <property type="entry name" value="UPF_YfcL"/>
</dbReference>
<dbReference type="RefSeq" id="WP_189442916.1">
    <property type="nucleotide sequence ID" value="NZ_BMZI01000001.1"/>
</dbReference>
<reference evidence="2" key="1">
    <citation type="journal article" date="2019" name="Int. J. Syst. Evol. Microbiol.">
        <title>The Global Catalogue of Microorganisms (GCM) 10K type strain sequencing project: providing services to taxonomists for standard genome sequencing and annotation.</title>
        <authorList>
            <consortium name="The Broad Institute Genomics Platform"/>
            <consortium name="The Broad Institute Genome Sequencing Center for Infectious Disease"/>
            <person name="Wu L."/>
            <person name="Ma J."/>
        </authorList>
    </citation>
    <scope>NUCLEOTIDE SEQUENCE [LARGE SCALE GENOMIC DNA]</scope>
    <source>
        <strain evidence="2">KCTC 32998</strain>
    </source>
</reference>
<sequence length="93" mass="10543">MTDLFAQRAQAVQETLLTMEQNAEEDELFALGYMIPQIGLVQEMADYDPAEVDAEDFDATYWEWLEGTFAQDSMSEGDREQIAALWRRATAAA</sequence>
<evidence type="ECO:0000313" key="2">
    <source>
        <dbReference type="Proteomes" id="UP000646745"/>
    </source>
</evidence>
<evidence type="ECO:0008006" key="3">
    <source>
        <dbReference type="Google" id="ProtNLM"/>
    </source>
</evidence>
<dbReference type="EMBL" id="BMZI01000001">
    <property type="protein sequence ID" value="GHB09686.1"/>
    <property type="molecule type" value="Genomic_DNA"/>
</dbReference>
<evidence type="ECO:0000313" key="1">
    <source>
        <dbReference type="EMBL" id="GHB09686.1"/>
    </source>
</evidence>
<accession>A0ABQ3DVW2</accession>
<gene>
    <name evidence="1" type="ORF">GCM10009038_04150</name>
</gene>
<keyword evidence="2" id="KW-1185">Reference proteome</keyword>
<dbReference type="Pfam" id="PF08891">
    <property type="entry name" value="YfcL"/>
    <property type="match status" value="1"/>
</dbReference>
<protein>
    <recommendedName>
        <fullName evidence="3">YfcL family protein</fullName>
    </recommendedName>
</protein>
<dbReference type="Proteomes" id="UP000646745">
    <property type="component" value="Unassembled WGS sequence"/>
</dbReference>
<name>A0ABQ3DVW2_9GAMM</name>
<proteinExistence type="predicted"/>
<comment type="caution">
    <text evidence="1">The sequence shown here is derived from an EMBL/GenBank/DDBJ whole genome shotgun (WGS) entry which is preliminary data.</text>
</comment>
<organism evidence="1 2">
    <name type="scientific">Salinicola rhizosphaerae</name>
    <dbReference type="NCBI Taxonomy" id="1443141"/>
    <lineage>
        <taxon>Bacteria</taxon>
        <taxon>Pseudomonadati</taxon>
        <taxon>Pseudomonadota</taxon>
        <taxon>Gammaproteobacteria</taxon>
        <taxon>Oceanospirillales</taxon>
        <taxon>Halomonadaceae</taxon>
        <taxon>Salinicola</taxon>
    </lineage>
</organism>